<evidence type="ECO:0000313" key="1">
    <source>
        <dbReference type="EMBL" id="SER45621.1"/>
    </source>
</evidence>
<dbReference type="Proteomes" id="UP000198556">
    <property type="component" value="Unassembled WGS sequence"/>
</dbReference>
<dbReference type="PROSITE" id="PS01229">
    <property type="entry name" value="COF_2"/>
    <property type="match status" value="1"/>
</dbReference>
<keyword evidence="2" id="KW-1185">Reference proteome</keyword>
<dbReference type="GO" id="GO:0016791">
    <property type="term" value="F:phosphatase activity"/>
    <property type="evidence" value="ECO:0007669"/>
    <property type="project" value="TreeGrafter"/>
</dbReference>
<sequence>MQEIKAIALDLDGTLLTSDKKITDTTKKVLQKAQDKGIKIVLCTGRALKGVRPLLEELDLFNEDDVVITYNGGVIQKTKSQEILFQEAHTKEDVIYIHQETMKVNLPMNMLDLEYVYEPTYPTNRASRYHDIMGMLDFVKMNPEDLADDQLLNKAVLCYDEAILDEEFLKLPAEFTERFNCMKSRPILMEVLPKNVNKGQALVHLAAVLGMEIDNIMACGDADNDLDMIREAGFGVAMANATETVKAVADYITTSNNEDGVAKAIEYILEK</sequence>
<dbReference type="Gene3D" id="3.30.1240.10">
    <property type="match status" value="1"/>
</dbReference>
<name>A0A1H9PBR3_9LACT</name>
<dbReference type="InterPro" id="IPR036412">
    <property type="entry name" value="HAD-like_sf"/>
</dbReference>
<dbReference type="GO" id="GO:0005829">
    <property type="term" value="C:cytosol"/>
    <property type="evidence" value="ECO:0007669"/>
    <property type="project" value="TreeGrafter"/>
</dbReference>
<dbReference type="AlphaFoldDB" id="A0A1H9PBR3"/>
<dbReference type="SFLD" id="SFLDG01140">
    <property type="entry name" value="C2.B:_Phosphomannomutase_and_P"/>
    <property type="match status" value="1"/>
</dbReference>
<dbReference type="RefSeq" id="WP_089747933.1">
    <property type="nucleotide sequence ID" value="NZ_FOGF01000054.1"/>
</dbReference>
<reference evidence="1 2" key="1">
    <citation type="submission" date="2016-10" db="EMBL/GenBank/DDBJ databases">
        <authorList>
            <person name="de Groot N.N."/>
        </authorList>
    </citation>
    <scope>NUCLEOTIDE SEQUENCE [LARGE SCALE GENOMIC DNA]</scope>
    <source>
        <strain evidence="1 2">DSM 15827</strain>
    </source>
</reference>
<dbReference type="Gene3D" id="3.40.50.1000">
    <property type="entry name" value="HAD superfamily/HAD-like"/>
    <property type="match status" value="1"/>
</dbReference>
<dbReference type="Pfam" id="PF08282">
    <property type="entry name" value="Hydrolase_3"/>
    <property type="match status" value="1"/>
</dbReference>
<dbReference type="STRING" id="137733.SAMN05421767_1544"/>
<accession>A0A1H9PBR3</accession>
<evidence type="ECO:0000313" key="2">
    <source>
        <dbReference type="Proteomes" id="UP000198556"/>
    </source>
</evidence>
<dbReference type="SFLD" id="SFLDG01144">
    <property type="entry name" value="C2.B.4:_PGP_Like"/>
    <property type="match status" value="1"/>
</dbReference>
<organism evidence="1 2">
    <name type="scientific">Granulicatella balaenopterae</name>
    <dbReference type="NCBI Taxonomy" id="137733"/>
    <lineage>
        <taxon>Bacteria</taxon>
        <taxon>Bacillati</taxon>
        <taxon>Bacillota</taxon>
        <taxon>Bacilli</taxon>
        <taxon>Lactobacillales</taxon>
        <taxon>Carnobacteriaceae</taxon>
        <taxon>Granulicatella</taxon>
    </lineage>
</organism>
<dbReference type="SUPFAM" id="SSF56784">
    <property type="entry name" value="HAD-like"/>
    <property type="match status" value="1"/>
</dbReference>
<protein>
    <submittedName>
        <fullName evidence="1">Uncharacterized protein</fullName>
    </submittedName>
</protein>
<dbReference type="GO" id="GO:0000287">
    <property type="term" value="F:magnesium ion binding"/>
    <property type="evidence" value="ECO:0007669"/>
    <property type="project" value="TreeGrafter"/>
</dbReference>
<dbReference type="OrthoDB" id="9790031at2"/>
<gene>
    <name evidence="1" type="ORF">SAMN05421767_1544</name>
</gene>
<dbReference type="PANTHER" id="PTHR10000">
    <property type="entry name" value="PHOSPHOSERINE PHOSPHATASE"/>
    <property type="match status" value="1"/>
</dbReference>
<dbReference type="NCBIfam" id="TIGR00099">
    <property type="entry name" value="Cof-subfamily"/>
    <property type="match status" value="1"/>
</dbReference>
<dbReference type="CDD" id="cd07516">
    <property type="entry name" value="HAD_Pase"/>
    <property type="match status" value="1"/>
</dbReference>
<dbReference type="PANTHER" id="PTHR10000:SF8">
    <property type="entry name" value="HAD SUPERFAMILY HYDROLASE-LIKE, TYPE 3"/>
    <property type="match status" value="1"/>
</dbReference>
<dbReference type="EMBL" id="FOGF01000054">
    <property type="protein sequence ID" value="SER45621.1"/>
    <property type="molecule type" value="Genomic_DNA"/>
</dbReference>
<dbReference type="SFLD" id="SFLDS00003">
    <property type="entry name" value="Haloacid_Dehalogenase"/>
    <property type="match status" value="1"/>
</dbReference>
<dbReference type="InterPro" id="IPR000150">
    <property type="entry name" value="Cof"/>
</dbReference>
<dbReference type="PROSITE" id="PS01228">
    <property type="entry name" value="COF_1"/>
    <property type="match status" value="1"/>
</dbReference>
<dbReference type="InterPro" id="IPR023214">
    <property type="entry name" value="HAD_sf"/>
</dbReference>
<dbReference type="InterPro" id="IPR006379">
    <property type="entry name" value="HAD-SF_hydro_IIB"/>
</dbReference>
<dbReference type="NCBIfam" id="TIGR01484">
    <property type="entry name" value="HAD-SF-IIB"/>
    <property type="match status" value="1"/>
</dbReference>
<proteinExistence type="predicted"/>